<reference evidence="3" key="1">
    <citation type="journal article" date="2023" name="Mol. Phylogenet. Evol.">
        <title>Genome-scale phylogeny and comparative genomics of the fungal order Sordariales.</title>
        <authorList>
            <person name="Hensen N."/>
            <person name="Bonometti L."/>
            <person name="Westerberg I."/>
            <person name="Brannstrom I.O."/>
            <person name="Guillou S."/>
            <person name="Cros-Aarteil S."/>
            <person name="Calhoun S."/>
            <person name="Haridas S."/>
            <person name="Kuo A."/>
            <person name="Mondo S."/>
            <person name="Pangilinan J."/>
            <person name="Riley R."/>
            <person name="LaButti K."/>
            <person name="Andreopoulos B."/>
            <person name="Lipzen A."/>
            <person name="Chen C."/>
            <person name="Yan M."/>
            <person name="Daum C."/>
            <person name="Ng V."/>
            <person name="Clum A."/>
            <person name="Steindorff A."/>
            <person name="Ohm R.A."/>
            <person name="Martin F."/>
            <person name="Silar P."/>
            <person name="Natvig D.O."/>
            <person name="Lalanne C."/>
            <person name="Gautier V."/>
            <person name="Ament-Velasquez S.L."/>
            <person name="Kruys A."/>
            <person name="Hutchinson M.I."/>
            <person name="Powell A.J."/>
            <person name="Barry K."/>
            <person name="Miller A.N."/>
            <person name="Grigoriev I.V."/>
            <person name="Debuchy R."/>
            <person name="Gladieux P."/>
            <person name="Hiltunen Thoren M."/>
            <person name="Johannesson H."/>
        </authorList>
    </citation>
    <scope>NUCLEOTIDE SEQUENCE [LARGE SCALE GENOMIC DNA]</scope>
    <source>
        <strain evidence="3">CBS 284.82</strain>
    </source>
</reference>
<dbReference type="Proteomes" id="UP001303115">
    <property type="component" value="Unassembled WGS sequence"/>
</dbReference>
<organism evidence="2 3">
    <name type="scientific">Parachaetomium inaequale</name>
    <dbReference type="NCBI Taxonomy" id="2588326"/>
    <lineage>
        <taxon>Eukaryota</taxon>
        <taxon>Fungi</taxon>
        <taxon>Dikarya</taxon>
        <taxon>Ascomycota</taxon>
        <taxon>Pezizomycotina</taxon>
        <taxon>Sordariomycetes</taxon>
        <taxon>Sordariomycetidae</taxon>
        <taxon>Sordariales</taxon>
        <taxon>Chaetomiaceae</taxon>
        <taxon>Parachaetomium</taxon>
    </lineage>
</organism>
<sequence>MVYFAPAALALLALTPVIGAVAVPDTSVGVSSAGEVERFSFVKWVDDMIANPGGTHLSPEQAYEAWQTTVANATEPDGTLHKRLRCNNIPGGEASVPDAVKCINHLAGLGTTPCVVTVKSRFATSGNAKSGALEREWILTPRTGDEHVARAAGAVMDACWRADNTVQGDEFAWGNGNIAVHIVKAGLF</sequence>
<dbReference type="PANTHER" id="PTHR39603:SF1">
    <property type="entry name" value="CYANOVIRIN-N DOMAIN-CONTAINING PROTEIN"/>
    <property type="match status" value="1"/>
</dbReference>
<feature type="chain" id="PRO_5042870830" description="Secreted protein" evidence="1">
    <location>
        <begin position="21"/>
        <end position="188"/>
    </location>
</feature>
<gene>
    <name evidence="2" type="ORF">C8A01DRAFT_18715</name>
</gene>
<keyword evidence="1" id="KW-0732">Signal</keyword>
<evidence type="ECO:0000313" key="3">
    <source>
        <dbReference type="Proteomes" id="UP001303115"/>
    </source>
</evidence>
<evidence type="ECO:0008006" key="4">
    <source>
        <dbReference type="Google" id="ProtNLM"/>
    </source>
</evidence>
<dbReference type="PANTHER" id="PTHR39603">
    <property type="entry name" value="CYANOVIRIN-N DOMAIN-CONTAINING PROTEIN"/>
    <property type="match status" value="1"/>
</dbReference>
<keyword evidence="3" id="KW-1185">Reference proteome</keyword>
<proteinExistence type="predicted"/>
<accession>A0AAN6PEH0</accession>
<protein>
    <recommendedName>
        <fullName evidence="4">Secreted protein</fullName>
    </recommendedName>
</protein>
<comment type="caution">
    <text evidence="2">The sequence shown here is derived from an EMBL/GenBank/DDBJ whole genome shotgun (WGS) entry which is preliminary data.</text>
</comment>
<name>A0AAN6PEH0_9PEZI</name>
<feature type="signal peptide" evidence="1">
    <location>
        <begin position="1"/>
        <end position="20"/>
    </location>
</feature>
<evidence type="ECO:0000256" key="1">
    <source>
        <dbReference type="SAM" id="SignalP"/>
    </source>
</evidence>
<dbReference type="EMBL" id="MU854478">
    <property type="protein sequence ID" value="KAK4034487.1"/>
    <property type="molecule type" value="Genomic_DNA"/>
</dbReference>
<evidence type="ECO:0000313" key="2">
    <source>
        <dbReference type="EMBL" id="KAK4034487.1"/>
    </source>
</evidence>
<dbReference type="AlphaFoldDB" id="A0AAN6PEH0"/>